<dbReference type="RefSeq" id="WP_166188014.1">
    <property type="nucleotide sequence ID" value="NZ_CP049811.1"/>
</dbReference>
<evidence type="ECO:0000313" key="8">
    <source>
        <dbReference type="Proteomes" id="UP000500791"/>
    </source>
</evidence>
<feature type="transmembrane region" description="Helical" evidence="6">
    <location>
        <begin position="36"/>
        <end position="62"/>
    </location>
</feature>
<name>A0A6G7VIB2_9RHOB</name>
<keyword evidence="5 6" id="KW-0472">Membrane</keyword>
<keyword evidence="4 6" id="KW-1133">Transmembrane helix</keyword>
<organism evidence="7 8">
    <name type="scientific">Pontivivens nitratireducens</name>
    <dbReference type="NCBI Taxonomy" id="2758038"/>
    <lineage>
        <taxon>Bacteria</taxon>
        <taxon>Pseudomonadati</taxon>
        <taxon>Pseudomonadota</taxon>
        <taxon>Alphaproteobacteria</taxon>
        <taxon>Rhodobacterales</taxon>
        <taxon>Paracoccaceae</taxon>
        <taxon>Pontivivens</taxon>
    </lineage>
</organism>
<dbReference type="PANTHER" id="PTHR30213">
    <property type="entry name" value="INNER MEMBRANE PROTEIN YHJD"/>
    <property type="match status" value="1"/>
</dbReference>
<dbReference type="Pfam" id="PF03631">
    <property type="entry name" value="Virul_fac_BrkB"/>
    <property type="match status" value="1"/>
</dbReference>
<feature type="transmembrane region" description="Helical" evidence="6">
    <location>
        <begin position="222"/>
        <end position="244"/>
    </location>
</feature>
<feature type="transmembrane region" description="Helical" evidence="6">
    <location>
        <begin position="109"/>
        <end position="128"/>
    </location>
</feature>
<feature type="transmembrane region" description="Helical" evidence="6">
    <location>
        <begin position="190"/>
        <end position="210"/>
    </location>
</feature>
<evidence type="ECO:0000256" key="2">
    <source>
        <dbReference type="ARBA" id="ARBA00022475"/>
    </source>
</evidence>
<protein>
    <submittedName>
        <fullName evidence="7">YihY/virulence factor BrkB family protein</fullName>
    </submittedName>
</protein>
<evidence type="ECO:0000256" key="5">
    <source>
        <dbReference type="ARBA" id="ARBA00023136"/>
    </source>
</evidence>
<dbReference type="NCBIfam" id="TIGR00765">
    <property type="entry name" value="yihY_not_rbn"/>
    <property type="match status" value="1"/>
</dbReference>
<sequence length="299" mass="33198">MNPRLTYGLRPLTRLTRRDWYLAMGRIIDGVGGRSLFLAAGGMAFFATLSIFPFLAFLIAAYGYVSDPTIILIHINEMRDFLPPSAFDLIQGQLMSILSTERSDHGLRGLLSILFTLWFARAGSNALLEGLNLVFSDRERRTFLRHTATAIILTLTLIGIVIFALLALVAMPVLFAFVPLPGSTEILVQTVTYGIGLGAMTLAIGMLYHFGPNRRGERLPLFSFGAIVAAILWMSVSAMFSYYLGNFGNYNEIYGSIGAVAALMMWFFVTSFIVLFGALLNREIERAPRYWRPQTPVEG</sequence>
<reference evidence="7 8" key="1">
    <citation type="submission" date="2020-03" db="EMBL/GenBank/DDBJ databases">
        <title>Complete genome sequence of Monaibacterium sp. ALG8 with diverse plasmids.</title>
        <authorList>
            <person name="Sun C."/>
        </authorList>
    </citation>
    <scope>NUCLEOTIDE SEQUENCE [LARGE SCALE GENOMIC DNA]</scope>
    <source>
        <strain evidence="7 8">ALG8</strain>
    </source>
</reference>
<evidence type="ECO:0000256" key="6">
    <source>
        <dbReference type="SAM" id="Phobius"/>
    </source>
</evidence>
<feature type="transmembrane region" description="Helical" evidence="6">
    <location>
        <begin position="256"/>
        <end position="280"/>
    </location>
</feature>
<dbReference type="KEGG" id="mon:G8E03_01930"/>
<comment type="subcellular location">
    <subcellularLocation>
        <location evidence="1">Cell membrane</location>
        <topology evidence="1">Multi-pass membrane protein</topology>
    </subcellularLocation>
</comment>
<proteinExistence type="predicted"/>
<feature type="transmembrane region" description="Helical" evidence="6">
    <location>
        <begin position="149"/>
        <end position="178"/>
    </location>
</feature>
<dbReference type="PIRSF" id="PIRSF035875">
    <property type="entry name" value="RNase_BN"/>
    <property type="match status" value="1"/>
</dbReference>
<evidence type="ECO:0000313" key="7">
    <source>
        <dbReference type="EMBL" id="QIK39630.1"/>
    </source>
</evidence>
<dbReference type="PANTHER" id="PTHR30213:SF0">
    <property type="entry name" value="UPF0761 MEMBRANE PROTEIN YIHY"/>
    <property type="match status" value="1"/>
</dbReference>
<dbReference type="Proteomes" id="UP000500791">
    <property type="component" value="Chromosome"/>
</dbReference>
<dbReference type="GO" id="GO:0005886">
    <property type="term" value="C:plasma membrane"/>
    <property type="evidence" value="ECO:0007669"/>
    <property type="project" value="UniProtKB-SubCell"/>
</dbReference>
<accession>A0A6G7VIB2</accession>
<keyword evidence="2" id="KW-1003">Cell membrane</keyword>
<dbReference type="AlphaFoldDB" id="A0A6G7VIB2"/>
<evidence type="ECO:0000256" key="4">
    <source>
        <dbReference type="ARBA" id="ARBA00022989"/>
    </source>
</evidence>
<keyword evidence="3 6" id="KW-0812">Transmembrane</keyword>
<evidence type="ECO:0000256" key="3">
    <source>
        <dbReference type="ARBA" id="ARBA00022692"/>
    </source>
</evidence>
<keyword evidence="8" id="KW-1185">Reference proteome</keyword>
<evidence type="ECO:0000256" key="1">
    <source>
        <dbReference type="ARBA" id="ARBA00004651"/>
    </source>
</evidence>
<dbReference type="EMBL" id="CP049811">
    <property type="protein sequence ID" value="QIK39630.1"/>
    <property type="molecule type" value="Genomic_DNA"/>
</dbReference>
<dbReference type="InterPro" id="IPR017039">
    <property type="entry name" value="Virul_fac_BrkB"/>
</dbReference>
<gene>
    <name evidence="7" type="ORF">G8E03_01930</name>
</gene>